<dbReference type="Proteomes" id="UP000065473">
    <property type="component" value="Chromosome"/>
</dbReference>
<dbReference type="NCBIfam" id="NF041073">
    <property type="entry name" value="S-lay_SlaA_Sulfolob"/>
    <property type="match status" value="1"/>
</dbReference>
<sequence>MNKLVGLLVSSLFLASILIGIAPAITTTALTPPVSAGGIQAYLLTGSGAPASGLVLFVVNVSNIQVSSSNVTNVISTVVSNIQINAKTENAQTGATTGSVTVRFPTSGYNAYYDSVDKVVFVVVSFLYPYTTTSVNIPLSYLSKYLPGLLTAQPYDETGAQVTSVSSTPFGSLIDTSTGQQILGTNPVLTSYNSYTTQANTNMQEGVVSGTLTSFTLGGQSFSGSTVPVILYAPFIFSNSPYQAGLYNPMQVNGNLGSLSSEAYYHPVIWGRALINTTLIDTYASGSVPFTFQLNYSVPGPLTINMAQLAWIASINNLPTSFTYLSYKFSNGYESFLGIISNSTQLTAGALTINPSGNFTINGKKFYVYLLVVGSTNSTTPVEYVTKLVVEYPSSTNFLPQGVTVTTSSNKYTLPVYEIGGPAGTTITLTGNWYSTPYTVQITVGSTPTLTNYVSQILLKAVAYEGINVSTTQSPYYSTAILSTPPSEISITGSSTITAQGKLTATSASATVNLLTNATLTYENIPLTQYSFNGIIVTPGYAAINGTTAMAYVIGALYNKTSDYVLSFAGSQEPMQVMNNNLTEVTTLAPFGLTLLAPSVPATETGTSPLQLEFFTVPSTSYIALVDFGLWGNLTSVTVSAYDTVNNKLSVNLGYFYGIVIPPSISTAPYNYQNFICPNNYVTVTIYDPDAVLDPYPSGSFTTSSLPLKYGNMNITGAVIFPGSSVYNPSGVFGYSNFNKGAAVTTFTYTAQSGPFSPVALTGNTNYLSQYADNNPTDNYYFIQTVNGMPVLMGGLSIVASPVSASLPSSTSSPGFMYLLPSAAQVPSPLPGMATPNYNLNIYITYKIDGATVGNNMINGLYVASQNTLIYVVPNGSFVGSNIKLTYTTTDYAVLHYFYSTGQYKVFKTVSVPNVTANLYFPSSTTPLYQLSVPLYLSEPYYGSPLPTYIGLGTNGTSLWNSPNYVLFGVSAVQQYLGFIKSISVTLSNGTTVVIPLTTSNMQTLFPQLVGQELQACNGTFQFGISITGLEKLLNLNVQQLNNSILSVTYHDYVTGETLTATTKLVALSTLSLVAKGAGVVEFLLTAYPYTGNITFAPPWFIAENVVKQPFMTYSDLQFAKTNPSAILSLSTVNITVVGLGGKASVYYNSTSGQTVITNIYGQTVATLSGNVLPTLTELAAGNGTFTGSLQFTIVPNNTVVQIPSSLTKTSFAVYTNGSLAIVLNGKAYSLGPAGLFLLPFVTYTGSAIGANATAIITVSDGVGTSTTQVPITAENFTPIRLAPFQVPAQVPLPNAPKLKYEYNGSIVITPQQQVLKIYVTSILPYPQEFQIQAFVYEASQFNVHTGSPTAAPVYFSYSAVRAYPALGIGTSVPNLLVYVQLQGISNLPAGKYVIVLSAVPFAGGPVLSEYPAQLIFTNVTLTQ</sequence>
<evidence type="ECO:0000313" key="3">
    <source>
        <dbReference type="Proteomes" id="UP000060043"/>
    </source>
</evidence>
<evidence type="ECO:0000313" key="1">
    <source>
        <dbReference type="EMBL" id="ALU30595.1"/>
    </source>
</evidence>
<reference evidence="3 4" key="1">
    <citation type="submission" date="2015-12" db="EMBL/GenBank/DDBJ databases">
        <title>A stable core within a dynamic pangenome in Sulfolobus acidocaldarius.</title>
        <authorList>
            <person name="Anderson R."/>
            <person name="Kouris A."/>
            <person name="Seward C."/>
            <person name="Campbell K."/>
            <person name="Whitaker R."/>
        </authorList>
    </citation>
    <scope>NUCLEOTIDE SEQUENCE [LARGE SCALE GENOMIC DNA]</scope>
    <source>
        <strain evidence="1 4">GG12-C01-09</strain>
        <strain evidence="2 3">NG05B_CO5_07</strain>
    </source>
</reference>
<dbReference type="InterPro" id="IPR053694">
    <property type="entry name" value="S-layer_large"/>
</dbReference>
<proteinExistence type="predicted"/>
<dbReference type="EMBL" id="CP013695">
    <property type="protein sequence ID" value="ALU32856.1"/>
    <property type="molecule type" value="Genomic_DNA"/>
</dbReference>
<dbReference type="GeneID" id="14552863"/>
<name>A0A0U3GX02_9CREN</name>
<evidence type="ECO:0008006" key="5">
    <source>
        <dbReference type="Google" id="ProtNLM"/>
    </source>
</evidence>
<evidence type="ECO:0000313" key="4">
    <source>
        <dbReference type="Proteomes" id="UP000065473"/>
    </source>
</evidence>
<dbReference type="RefSeq" id="WP_011279138.1">
    <property type="nucleotide sequence ID" value="NZ_BHWZ01000006.1"/>
</dbReference>
<accession>A0A0U3GX02</accession>
<evidence type="ECO:0000313" key="2">
    <source>
        <dbReference type="EMBL" id="ALU32856.1"/>
    </source>
</evidence>
<dbReference type="EMBL" id="CP013694">
    <property type="protein sequence ID" value="ALU30595.1"/>
    <property type="molecule type" value="Genomic_DNA"/>
</dbReference>
<gene>
    <name evidence="1" type="ORF">ATY89_06340</name>
    <name evidence="2" type="ORF">ATZ20_09365</name>
</gene>
<dbReference type="OMA" id="STEAYIW"/>
<protein>
    <recommendedName>
        <fullName evidence="5">Surface layer large protein</fullName>
    </recommendedName>
</protein>
<organism evidence="2 3">
    <name type="scientific">Sulfolobus acidocaldarius</name>
    <dbReference type="NCBI Taxonomy" id="2285"/>
    <lineage>
        <taxon>Archaea</taxon>
        <taxon>Thermoproteota</taxon>
        <taxon>Thermoprotei</taxon>
        <taxon>Sulfolobales</taxon>
        <taxon>Sulfolobaceae</taxon>
        <taxon>Sulfolobus</taxon>
    </lineage>
</organism>
<dbReference type="SMR" id="A0A0U3GX02"/>
<dbReference type="Proteomes" id="UP000060043">
    <property type="component" value="Chromosome"/>
</dbReference>
<dbReference type="OrthoDB" id="41909at2157"/>